<dbReference type="UniPathway" id="UPA00214"/>
<dbReference type="PANTHER" id="PTHR43725">
    <property type="entry name" value="UDP-GLUCOSE 4-EPIMERASE"/>
    <property type="match status" value="1"/>
</dbReference>
<proteinExistence type="inferred from homology"/>
<comment type="similarity">
    <text evidence="4 10">Belongs to the NAD(P)-dependent epimerase/dehydratase family.</text>
</comment>
<dbReference type="InterPro" id="IPR005886">
    <property type="entry name" value="UDP_G4E"/>
</dbReference>
<reference evidence="12" key="1">
    <citation type="submission" date="2020-02" db="EMBL/GenBank/DDBJ databases">
        <authorList>
            <person name="Meier V. D."/>
        </authorList>
    </citation>
    <scope>NUCLEOTIDE SEQUENCE</scope>
    <source>
        <strain evidence="12">AVDCRST_MAG19</strain>
    </source>
</reference>
<evidence type="ECO:0000256" key="4">
    <source>
        <dbReference type="ARBA" id="ARBA00007637"/>
    </source>
</evidence>
<evidence type="ECO:0000256" key="1">
    <source>
        <dbReference type="ARBA" id="ARBA00000083"/>
    </source>
</evidence>
<gene>
    <name evidence="12" type="ORF">AVDCRST_MAG19-4958</name>
</gene>
<dbReference type="EMBL" id="CADCWL010000262">
    <property type="protein sequence ID" value="CAA9586811.1"/>
    <property type="molecule type" value="Genomic_DNA"/>
</dbReference>
<dbReference type="NCBIfam" id="TIGR01179">
    <property type="entry name" value="galE"/>
    <property type="match status" value="1"/>
</dbReference>
<dbReference type="EC" id="5.1.3.2" evidence="5 10"/>
<evidence type="ECO:0000256" key="2">
    <source>
        <dbReference type="ARBA" id="ARBA00001911"/>
    </source>
</evidence>
<dbReference type="InterPro" id="IPR036291">
    <property type="entry name" value="NAD(P)-bd_dom_sf"/>
</dbReference>
<dbReference type="GO" id="GO:0033499">
    <property type="term" value="P:galactose catabolic process via UDP-galactose, Leloir pathway"/>
    <property type="evidence" value="ECO:0007669"/>
    <property type="project" value="TreeGrafter"/>
</dbReference>
<evidence type="ECO:0000256" key="8">
    <source>
        <dbReference type="ARBA" id="ARBA00023235"/>
    </source>
</evidence>
<organism evidence="12">
    <name type="scientific">uncultured Thermomicrobiales bacterium</name>
    <dbReference type="NCBI Taxonomy" id="1645740"/>
    <lineage>
        <taxon>Bacteria</taxon>
        <taxon>Pseudomonadati</taxon>
        <taxon>Thermomicrobiota</taxon>
        <taxon>Thermomicrobia</taxon>
        <taxon>Thermomicrobiales</taxon>
        <taxon>environmental samples</taxon>
    </lineage>
</organism>
<dbReference type="SUPFAM" id="SSF51735">
    <property type="entry name" value="NAD(P)-binding Rossmann-fold domains"/>
    <property type="match status" value="1"/>
</dbReference>
<comment type="subunit">
    <text evidence="10">Homodimer.</text>
</comment>
<sequence>MRLLVTGGAGYIGSVMVERLVDLGHDVVVLDNLWRGHRGAVATGASFVEADLLDSAGTRQAVKDAAPEAVLHFAAATLVGESMTDPARYFGANTVGSHHLLLAMREANVAKIVFSSTAAVYGMPSRLPVEEGDEKRPINPYGQSKLMVEQMLEAHAAAYGLRFAALRYFNVAGATRVHGEDHDPETHAIPVALQTLLGKRERFSVFGTDYPTPDGTAIRDYVHVLDLADAHVAALERLDRSLGAMNLGTKDGFSVRQIVEGVERVTGRSLPVAYEGRRAGDPPSLVADSSLARSVLGWTPARSTLDEMIGSAWEWFQKHPGGYAG</sequence>
<dbReference type="Pfam" id="PF01370">
    <property type="entry name" value="Epimerase"/>
    <property type="match status" value="1"/>
</dbReference>
<evidence type="ECO:0000313" key="12">
    <source>
        <dbReference type="EMBL" id="CAA9586811.1"/>
    </source>
</evidence>
<protein>
    <recommendedName>
        <fullName evidence="6 10">UDP-glucose 4-epimerase</fullName>
        <ecNumber evidence="5 10">5.1.3.2</ecNumber>
    </recommendedName>
</protein>
<evidence type="ECO:0000256" key="3">
    <source>
        <dbReference type="ARBA" id="ARBA00004947"/>
    </source>
</evidence>
<dbReference type="PANTHER" id="PTHR43725:SF53">
    <property type="entry name" value="UDP-ARABINOSE 4-EPIMERASE 1"/>
    <property type="match status" value="1"/>
</dbReference>
<dbReference type="Gene3D" id="3.40.50.720">
    <property type="entry name" value="NAD(P)-binding Rossmann-like Domain"/>
    <property type="match status" value="1"/>
</dbReference>
<comment type="catalytic activity">
    <reaction evidence="1 10">
        <text>UDP-alpha-D-glucose = UDP-alpha-D-galactose</text>
        <dbReference type="Rhea" id="RHEA:22168"/>
        <dbReference type="ChEBI" id="CHEBI:58885"/>
        <dbReference type="ChEBI" id="CHEBI:66914"/>
        <dbReference type="EC" id="5.1.3.2"/>
    </reaction>
</comment>
<evidence type="ECO:0000256" key="10">
    <source>
        <dbReference type="RuleBase" id="RU366046"/>
    </source>
</evidence>
<feature type="domain" description="NAD-dependent epimerase/dehydratase" evidence="11">
    <location>
        <begin position="4"/>
        <end position="248"/>
    </location>
</feature>
<keyword evidence="9 10" id="KW-0119">Carbohydrate metabolism</keyword>
<dbReference type="InterPro" id="IPR001509">
    <property type="entry name" value="Epimerase_deHydtase"/>
</dbReference>
<comment type="pathway">
    <text evidence="3 10">Carbohydrate metabolism; galactose metabolism.</text>
</comment>
<keyword evidence="8 10" id="KW-0413">Isomerase</keyword>
<dbReference type="Gene3D" id="3.90.25.10">
    <property type="entry name" value="UDP-galactose 4-epimerase, domain 1"/>
    <property type="match status" value="1"/>
</dbReference>
<evidence type="ECO:0000256" key="6">
    <source>
        <dbReference type="ARBA" id="ARBA00018569"/>
    </source>
</evidence>
<accession>A0A6J4VVN4</accession>
<evidence type="ECO:0000256" key="9">
    <source>
        <dbReference type="ARBA" id="ARBA00023277"/>
    </source>
</evidence>
<dbReference type="CDD" id="cd05247">
    <property type="entry name" value="UDP_G4E_1_SDR_e"/>
    <property type="match status" value="1"/>
</dbReference>
<evidence type="ECO:0000256" key="5">
    <source>
        <dbReference type="ARBA" id="ARBA00013189"/>
    </source>
</evidence>
<name>A0A6J4VVN4_9BACT</name>
<keyword evidence="7 10" id="KW-0520">NAD</keyword>
<dbReference type="AlphaFoldDB" id="A0A6J4VVN4"/>
<evidence type="ECO:0000256" key="7">
    <source>
        <dbReference type="ARBA" id="ARBA00023027"/>
    </source>
</evidence>
<dbReference type="GO" id="GO:0003978">
    <property type="term" value="F:UDP-glucose 4-epimerase activity"/>
    <property type="evidence" value="ECO:0007669"/>
    <property type="project" value="UniProtKB-UniRule"/>
</dbReference>
<evidence type="ECO:0000259" key="11">
    <source>
        <dbReference type="Pfam" id="PF01370"/>
    </source>
</evidence>
<comment type="cofactor">
    <cofactor evidence="2 10">
        <name>NAD(+)</name>
        <dbReference type="ChEBI" id="CHEBI:57540"/>
    </cofactor>
</comment>